<feature type="transmembrane region" description="Helical" evidence="5">
    <location>
        <begin position="155"/>
        <end position="175"/>
    </location>
</feature>
<protein>
    <recommendedName>
        <fullName evidence="6">Amino acid transporter transmembrane domain-containing protein</fullName>
    </recommendedName>
</protein>
<evidence type="ECO:0000256" key="1">
    <source>
        <dbReference type="ARBA" id="ARBA00004141"/>
    </source>
</evidence>
<organism evidence="7 8">
    <name type="scientific">Molorchus minor</name>
    <dbReference type="NCBI Taxonomy" id="1323400"/>
    <lineage>
        <taxon>Eukaryota</taxon>
        <taxon>Metazoa</taxon>
        <taxon>Ecdysozoa</taxon>
        <taxon>Arthropoda</taxon>
        <taxon>Hexapoda</taxon>
        <taxon>Insecta</taxon>
        <taxon>Pterygota</taxon>
        <taxon>Neoptera</taxon>
        <taxon>Endopterygota</taxon>
        <taxon>Coleoptera</taxon>
        <taxon>Polyphaga</taxon>
        <taxon>Cucujiformia</taxon>
        <taxon>Chrysomeloidea</taxon>
        <taxon>Cerambycidae</taxon>
        <taxon>Lamiinae</taxon>
        <taxon>Monochamini</taxon>
        <taxon>Molorchus</taxon>
    </lineage>
</organism>
<feature type="transmembrane region" description="Helical" evidence="5">
    <location>
        <begin position="275"/>
        <end position="299"/>
    </location>
</feature>
<keyword evidence="4 5" id="KW-0472">Membrane</keyword>
<evidence type="ECO:0000259" key="6">
    <source>
        <dbReference type="Pfam" id="PF01490"/>
    </source>
</evidence>
<sequence>MLVTRPCVFPSGTTVEPKKTVRRLQEAGQSNMYYLKVARILNERHKLDVPPDFAETVELCFEKGPPQVQRFSKSIKTLVFDNYGYKLDVHLHMAIILLPILLTALVRNLKYLAPLSTLANVLMMIGIVIVIYYSSTDLPPISDRHYLAKANQWPLFFGTAVFAFEGIGLVLPLQNEMKEPRKFGQPLGVLNVGMSIVAILYVVVGFLAYLKYGEKIEGSVTLNLPETEIYQNTAKVAGKSLASSDHLCLRAIGPKRLNILNVNIVSVVLAEAIPFLGLFISLVGAVCSTTLMLVFPAILDLVTCYMDDKTSLFVIVKDVFLLILCVVGIATGGYESINAIAKAFGHND</sequence>
<feature type="domain" description="Amino acid transporter transmembrane" evidence="6">
    <location>
        <begin position="79"/>
        <end position="237"/>
    </location>
</feature>
<dbReference type="PANTHER" id="PTHR22950">
    <property type="entry name" value="AMINO ACID TRANSPORTER"/>
    <property type="match status" value="1"/>
</dbReference>
<gene>
    <name evidence="7" type="ORF">NQ317_009641</name>
</gene>
<keyword evidence="2 5" id="KW-0812">Transmembrane</keyword>
<feature type="transmembrane region" description="Helical" evidence="5">
    <location>
        <begin position="187"/>
        <end position="210"/>
    </location>
</feature>
<feature type="domain" description="Amino acid transporter transmembrane" evidence="6">
    <location>
        <begin position="263"/>
        <end position="335"/>
    </location>
</feature>
<evidence type="ECO:0000256" key="5">
    <source>
        <dbReference type="SAM" id="Phobius"/>
    </source>
</evidence>
<evidence type="ECO:0000313" key="7">
    <source>
        <dbReference type="EMBL" id="KAJ8982386.1"/>
    </source>
</evidence>
<reference evidence="7" key="1">
    <citation type="journal article" date="2023" name="Insect Mol. Biol.">
        <title>Genome sequencing provides insights into the evolution of gene families encoding plant cell wall-degrading enzymes in longhorned beetles.</title>
        <authorList>
            <person name="Shin N.R."/>
            <person name="Okamura Y."/>
            <person name="Kirsch R."/>
            <person name="Pauchet Y."/>
        </authorList>
    </citation>
    <scope>NUCLEOTIDE SEQUENCE</scope>
    <source>
        <strain evidence="7">MMC_N1</strain>
    </source>
</reference>
<proteinExistence type="predicted"/>
<keyword evidence="3 5" id="KW-1133">Transmembrane helix</keyword>
<dbReference type="InterPro" id="IPR013057">
    <property type="entry name" value="AA_transpt_TM"/>
</dbReference>
<dbReference type="Proteomes" id="UP001162164">
    <property type="component" value="Unassembled WGS sequence"/>
</dbReference>
<feature type="transmembrane region" description="Helical" evidence="5">
    <location>
        <begin position="89"/>
        <end position="106"/>
    </location>
</feature>
<evidence type="ECO:0000256" key="2">
    <source>
        <dbReference type="ARBA" id="ARBA00022692"/>
    </source>
</evidence>
<dbReference type="Pfam" id="PF01490">
    <property type="entry name" value="Aa_trans"/>
    <property type="match status" value="2"/>
</dbReference>
<feature type="transmembrane region" description="Helical" evidence="5">
    <location>
        <begin position="118"/>
        <end position="135"/>
    </location>
</feature>
<dbReference type="PANTHER" id="PTHR22950:SF349">
    <property type="entry name" value="AMINO ACID TRANSPORTER TRANSMEMBRANE DOMAIN-CONTAINING PROTEIN"/>
    <property type="match status" value="1"/>
</dbReference>
<name>A0ABQ9JVP4_9CUCU</name>
<evidence type="ECO:0000256" key="4">
    <source>
        <dbReference type="ARBA" id="ARBA00023136"/>
    </source>
</evidence>
<comment type="caution">
    <text evidence="7">The sequence shown here is derived from an EMBL/GenBank/DDBJ whole genome shotgun (WGS) entry which is preliminary data.</text>
</comment>
<feature type="transmembrane region" description="Helical" evidence="5">
    <location>
        <begin position="311"/>
        <end position="334"/>
    </location>
</feature>
<dbReference type="EMBL" id="JAPWTJ010000127">
    <property type="protein sequence ID" value="KAJ8982386.1"/>
    <property type="molecule type" value="Genomic_DNA"/>
</dbReference>
<evidence type="ECO:0000313" key="8">
    <source>
        <dbReference type="Proteomes" id="UP001162164"/>
    </source>
</evidence>
<evidence type="ECO:0000256" key="3">
    <source>
        <dbReference type="ARBA" id="ARBA00022989"/>
    </source>
</evidence>
<comment type="subcellular location">
    <subcellularLocation>
        <location evidence="1">Membrane</location>
        <topology evidence="1">Multi-pass membrane protein</topology>
    </subcellularLocation>
</comment>
<keyword evidence="8" id="KW-1185">Reference proteome</keyword>
<accession>A0ABQ9JVP4</accession>